<dbReference type="NCBIfam" id="TIGR00027">
    <property type="entry name" value="mthyl_TIGR00027"/>
    <property type="match status" value="1"/>
</dbReference>
<keyword evidence="5 6" id="KW-0949">S-adenosyl-L-methionine</keyword>
<dbReference type="Pfam" id="PF04072">
    <property type="entry name" value="LCM"/>
    <property type="match status" value="1"/>
</dbReference>
<dbReference type="GO" id="GO:0032259">
    <property type="term" value="P:methylation"/>
    <property type="evidence" value="ECO:0007669"/>
    <property type="project" value="UniProtKB-KW"/>
</dbReference>
<reference evidence="7 8" key="1">
    <citation type="journal article" date="2014" name="Genome Announc.">
        <title>Complete Genome Sequence of Sterol-Transforming Mycobacterium neoaurum Strain VKM Ac-1815D.</title>
        <authorList>
            <person name="Shtratnikova V.Y."/>
            <person name="Bragin E.Y."/>
            <person name="Dovbnya D.V."/>
            <person name="Pekov Y.A."/>
            <person name="Schelkunov M.I."/>
            <person name="Strizhov N."/>
            <person name="Ivashina T.V."/>
            <person name="Ashapkin V.V."/>
            <person name="Donova M.V."/>
        </authorList>
    </citation>
    <scope>NUCLEOTIDE SEQUENCE [LARGE SCALE GENOMIC DNA]</scope>
    <source>
        <strain evidence="7 8">VKM Ac-1815D</strain>
    </source>
</reference>
<dbReference type="AlphaFoldDB" id="V5XDU1"/>
<protein>
    <recommendedName>
        <fullName evidence="6">S-adenosyl-L-methionine-dependent methyltransferase</fullName>
        <ecNumber evidence="6">2.1.1.-</ecNumber>
    </recommendedName>
</protein>
<evidence type="ECO:0000256" key="5">
    <source>
        <dbReference type="ARBA" id="ARBA00022691"/>
    </source>
</evidence>
<dbReference type="RefSeq" id="WP_023985868.1">
    <property type="nucleotide sequence ID" value="NC_023036.2"/>
</dbReference>
<comment type="function">
    <text evidence="1 6">Exhibits S-adenosyl-L-methionine-dependent methyltransferase activity.</text>
</comment>
<keyword evidence="8" id="KW-1185">Reference proteome</keyword>
<dbReference type="PANTHER" id="PTHR43619:SF2">
    <property type="entry name" value="S-ADENOSYL-L-METHIONINE-DEPENDENT METHYLTRANSFERASES SUPERFAMILY PROTEIN"/>
    <property type="match status" value="1"/>
</dbReference>
<dbReference type="InterPro" id="IPR007213">
    <property type="entry name" value="Ppm1/Ppm2/Tcmp"/>
</dbReference>
<comment type="similarity">
    <text evidence="2 6">Belongs to the UPF0677 family.</text>
</comment>
<dbReference type="SUPFAM" id="SSF53335">
    <property type="entry name" value="S-adenosyl-L-methionine-dependent methyltransferases"/>
    <property type="match status" value="1"/>
</dbReference>
<sequence length="307" mass="33079">MGRVDSDTWDLATSVGVTATAVAMNRAIATRANIAGISDPYAEPLVSAVGIGAYARYARGEIDGAAADDISRMADGIAARTRFYDDFVTDAVDSGIRQVVILASGLDARAYRLRWPSDVVVYELDQPQVIEFKTRTLADLGATPAAEHRTIGVDLRDDWPAALRAAGFDSSEPAAWLAEGLLVYLPPESQDRLLDNITELSAPGSRIATENTATISSDDLVMISERMQEMRGRWLDKGIDLGVDVDVAELFYPGKRSEAATYLAGSGWRPVLRTSSELFAEYGMPASTEVLSAFGDITYLSATLGER</sequence>
<keyword evidence="4 7" id="KW-0808">Transferase</keyword>
<dbReference type="PANTHER" id="PTHR43619">
    <property type="entry name" value="S-ADENOSYL-L-METHIONINE-DEPENDENT METHYLTRANSFERASE YKTD-RELATED"/>
    <property type="match status" value="1"/>
</dbReference>
<evidence type="ECO:0000256" key="4">
    <source>
        <dbReference type="ARBA" id="ARBA00022679"/>
    </source>
</evidence>
<accession>V5XDU1</accession>
<evidence type="ECO:0000313" key="7">
    <source>
        <dbReference type="EMBL" id="AHC26003.1"/>
    </source>
</evidence>
<evidence type="ECO:0000256" key="6">
    <source>
        <dbReference type="RuleBase" id="RU362030"/>
    </source>
</evidence>
<name>V5XDU1_MYCNE</name>
<dbReference type="InterPro" id="IPR011610">
    <property type="entry name" value="SAM_mthyl_Trfase_ML2640-like"/>
</dbReference>
<keyword evidence="3 6" id="KW-0489">Methyltransferase</keyword>
<dbReference type="GO" id="GO:0008168">
    <property type="term" value="F:methyltransferase activity"/>
    <property type="evidence" value="ECO:0007669"/>
    <property type="project" value="UniProtKB-UniRule"/>
</dbReference>
<evidence type="ECO:0000256" key="3">
    <source>
        <dbReference type="ARBA" id="ARBA00022603"/>
    </source>
</evidence>
<dbReference type="EMBL" id="CP006936">
    <property type="protein sequence ID" value="AHC26003.1"/>
    <property type="molecule type" value="Genomic_DNA"/>
</dbReference>
<evidence type="ECO:0000313" key="8">
    <source>
        <dbReference type="Proteomes" id="UP000018763"/>
    </source>
</evidence>
<evidence type="ECO:0000256" key="2">
    <source>
        <dbReference type="ARBA" id="ARBA00008138"/>
    </source>
</evidence>
<dbReference type="EC" id="2.1.1.-" evidence="6"/>
<dbReference type="InterPro" id="IPR029063">
    <property type="entry name" value="SAM-dependent_MTases_sf"/>
</dbReference>
<proteinExistence type="inferred from homology"/>
<dbReference type="Gene3D" id="3.40.50.150">
    <property type="entry name" value="Vaccinia Virus protein VP39"/>
    <property type="match status" value="1"/>
</dbReference>
<dbReference type="Proteomes" id="UP000018763">
    <property type="component" value="Chromosome"/>
</dbReference>
<dbReference type="GeneID" id="43450987"/>
<dbReference type="HOGENOM" id="CLU_056160_2_1_11"/>
<dbReference type="eggNOG" id="COG3315">
    <property type="taxonomic scope" value="Bacteria"/>
</dbReference>
<organism evidence="7 8">
    <name type="scientific">Mycolicibacterium neoaurum VKM Ac-1815D</name>
    <dbReference type="NCBI Taxonomy" id="700508"/>
    <lineage>
        <taxon>Bacteria</taxon>
        <taxon>Bacillati</taxon>
        <taxon>Actinomycetota</taxon>
        <taxon>Actinomycetes</taxon>
        <taxon>Mycobacteriales</taxon>
        <taxon>Mycobacteriaceae</taxon>
        <taxon>Mycolicibacterium</taxon>
    </lineage>
</organism>
<dbReference type="KEGG" id="mne:D174_16025"/>
<gene>
    <name evidence="7" type="ORF">D174_16025</name>
</gene>
<evidence type="ECO:0000256" key="1">
    <source>
        <dbReference type="ARBA" id="ARBA00003907"/>
    </source>
</evidence>